<feature type="transmembrane region" description="Helical" evidence="1">
    <location>
        <begin position="34"/>
        <end position="52"/>
    </location>
</feature>
<dbReference type="OrthoDB" id="6354412at2759"/>
<gene>
    <name evidence="2" type="ORF">ILUMI_24551</name>
</gene>
<organism evidence="2 3">
    <name type="scientific">Ignelater luminosus</name>
    <name type="common">Cucubano</name>
    <name type="synonym">Pyrophorus luminosus</name>
    <dbReference type="NCBI Taxonomy" id="2038154"/>
    <lineage>
        <taxon>Eukaryota</taxon>
        <taxon>Metazoa</taxon>
        <taxon>Ecdysozoa</taxon>
        <taxon>Arthropoda</taxon>
        <taxon>Hexapoda</taxon>
        <taxon>Insecta</taxon>
        <taxon>Pterygota</taxon>
        <taxon>Neoptera</taxon>
        <taxon>Endopterygota</taxon>
        <taxon>Coleoptera</taxon>
        <taxon>Polyphaga</taxon>
        <taxon>Elateriformia</taxon>
        <taxon>Elateroidea</taxon>
        <taxon>Elateridae</taxon>
        <taxon>Agrypninae</taxon>
        <taxon>Pyrophorini</taxon>
        <taxon>Ignelater</taxon>
    </lineage>
</organism>
<evidence type="ECO:0000256" key="1">
    <source>
        <dbReference type="SAM" id="Phobius"/>
    </source>
</evidence>
<comment type="caution">
    <text evidence="2">The sequence shown here is derived from an EMBL/GenBank/DDBJ whole genome shotgun (WGS) entry which is preliminary data.</text>
</comment>
<keyword evidence="1" id="KW-0812">Transmembrane</keyword>
<dbReference type="EMBL" id="VTPC01090713">
    <property type="protein sequence ID" value="KAF2881608.1"/>
    <property type="molecule type" value="Genomic_DNA"/>
</dbReference>
<evidence type="ECO:0000313" key="3">
    <source>
        <dbReference type="Proteomes" id="UP000801492"/>
    </source>
</evidence>
<sequence>MSLFRFQWLRLFIRRHTKPIEIERAALWKRRLSIVYALTAWNAFGFVMYMIFTGKADWARAHGLKSESDLKLTPAQQWTKTLGIKDATVYRISGFKVSKYEVHNKFDETKQLQEENSILDDKAQETN</sequence>
<accession>A0A8K0G0S3</accession>
<keyword evidence="1" id="KW-1133">Transmembrane helix</keyword>
<dbReference type="AlphaFoldDB" id="A0A8K0G0S3"/>
<keyword evidence="1" id="KW-0472">Membrane</keyword>
<protein>
    <submittedName>
        <fullName evidence="2">Uncharacterized protein</fullName>
    </submittedName>
</protein>
<evidence type="ECO:0000313" key="2">
    <source>
        <dbReference type="EMBL" id="KAF2881608.1"/>
    </source>
</evidence>
<keyword evidence="3" id="KW-1185">Reference proteome</keyword>
<name>A0A8K0G0S3_IGNLU</name>
<reference evidence="2" key="1">
    <citation type="submission" date="2019-08" db="EMBL/GenBank/DDBJ databases">
        <title>The genome of the North American firefly Photinus pyralis.</title>
        <authorList>
            <consortium name="Photinus pyralis genome working group"/>
            <person name="Fallon T.R."/>
            <person name="Sander Lower S.E."/>
            <person name="Weng J.-K."/>
        </authorList>
    </citation>
    <scope>NUCLEOTIDE SEQUENCE</scope>
    <source>
        <strain evidence="2">TRF0915ILg1</strain>
        <tissue evidence="2">Whole body</tissue>
    </source>
</reference>
<dbReference type="Proteomes" id="UP000801492">
    <property type="component" value="Unassembled WGS sequence"/>
</dbReference>
<proteinExistence type="predicted"/>